<evidence type="ECO:0000256" key="4">
    <source>
        <dbReference type="ARBA" id="ARBA00022525"/>
    </source>
</evidence>
<dbReference type="Proteomes" id="UP000315647">
    <property type="component" value="Chromosome"/>
</dbReference>
<accession>A0A517QFD7</accession>
<keyword evidence="6" id="KW-0472">Membrane</keyword>
<organism evidence="8 9">
    <name type="scientific">Gimesia panareensis</name>
    <dbReference type="NCBI Taxonomy" id="2527978"/>
    <lineage>
        <taxon>Bacteria</taxon>
        <taxon>Pseudomonadati</taxon>
        <taxon>Planctomycetota</taxon>
        <taxon>Planctomycetia</taxon>
        <taxon>Planctomycetales</taxon>
        <taxon>Planctomycetaceae</taxon>
        <taxon>Gimesia</taxon>
    </lineage>
</organism>
<dbReference type="InterPro" id="IPR003368">
    <property type="entry name" value="POMP_repeat"/>
</dbReference>
<dbReference type="GO" id="GO:0009279">
    <property type="term" value="C:cell outer membrane"/>
    <property type="evidence" value="ECO:0007669"/>
    <property type="project" value="UniProtKB-SubCell"/>
</dbReference>
<dbReference type="Gene3D" id="2.160.20.10">
    <property type="entry name" value="Single-stranded right-handed beta-helix, Pectin lyase-like"/>
    <property type="match status" value="1"/>
</dbReference>
<evidence type="ECO:0000256" key="6">
    <source>
        <dbReference type="ARBA" id="ARBA00023136"/>
    </source>
</evidence>
<evidence type="ECO:0000256" key="5">
    <source>
        <dbReference type="ARBA" id="ARBA00022729"/>
    </source>
</evidence>
<evidence type="ECO:0000256" key="3">
    <source>
        <dbReference type="ARBA" id="ARBA00004613"/>
    </source>
</evidence>
<dbReference type="GO" id="GO:0005576">
    <property type="term" value="C:extracellular region"/>
    <property type="evidence" value="ECO:0007669"/>
    <property type="project" value="UniProtKB-SubCell"/>
</dbReference>
<dbReference type="InterPro" id="IPR011050">
    <property type="entry name" value="Pectin_lyase_fold/virulence"/>
</dbReference>
<keyword evidence="9" id="KW-1185">Reference proteome</keyword>
<name>A0A517QFD7_9PLAN</name>
<reference evidence="8 9" key="1">
    <citation type="submission" date="2019-03" db="EMBL/GenBank/DDBJ databases">
        <title>Deep-cultivation of Planctomycetes and their phenomic and genomic characterization uncovers novel biology.</title>
        <authorList>
            <person name="Wiegand S."/>
            <person name="Jogler M."/>
            <person name="Boedeker C."/>
            <person name="Pinto D."/>
            <person name="Vollmers J."/>
            <person name="Rivas-Marin E."/>
            <person name="Kohn T."/>
            <person name="Peeters S.H."/>
            <person name="Heuer A."/>
            <person name="Rast P."/>
            <person name="Oberbeckmann S."/>
            <person name="Bunk B."/>
            <person name="Jeske O."/>
            <person name="Meyerdierks A."/>
            <person name="Storesund J.E."/>
            <person name="Kallscheuer N."/>
            <person name="Luecker S."/>
            <person name="Lage O.M."/>
            <person name="Pohl T."/>
            <person name="Merkel B.J."/>
            <person name="Hornburger P."/>
            <person name="Mueller R.-W."/>
            <person name="Bruemmer F."/>
            <person name="Labrenz M."/>
            <person name="Spormann A.M."/>
            <person name="Op den Camp H."/>
            <person name="Overmann J."/>
            <person name="Amann R."/>
            <person name="Jetten M.S.M."/>
            <person name="Mascher T."/>
            <person name="Medema M.H."/>
            <person name="Devos D.P."/>
            <person name="Kaster A.-K."/>
            <person name="Ovreas L."/>
            <person name="Rohde M."/>
            <person name="Galperin M.Y."/>
            <person name="Jogler C."/>
        </authorList>
    </citation>
    <scope>NUCLEOTIDE SEQUENCE [LARGE SCALE GENOMIC DNA]</scope>
    <source>
        <strain evidence="8 9">Enr10</strain>
    </source>
</reference>
<dbReference type="PANTHER" id="PTHR11319:SF35">
    <property type="entry name" value="OUTER MEMBRANE PROTEIN PMPC-RELATED"/>
    <property type="match status" value="1"/>
</dbReference>
<protein>
    <submittedName>
        <fullName evidence="8">Polymorphic membrane protein</fullName>
    </submittedName>
</protein>
<dbReference type="Pfam" id="PF02415">
    <property type="entry name" value="Chlam_PMP"/>
    <property type="match status" value="3"/>
</dbReference>
<evidence type="ECO:0000313" key="9">
    <source>
        <dbReference type="Proteomes" id="UP000315647"/>
    </source>
</evidence>
<evidence type="ECO:0000313" key="8">
    <source>
        <dbReference type="EMBL" id="QDT30331.1"/>
    </source>
</evidence>
<dbReference type="PANTHER" id="PTHR11319">
    <property type="entry name" value="G PROTEIN-COUPLED RECEPTOR-RELATED"/>
    <property type="match status" value="1"/>
</dbReference>
<dbReference type="EMBL" id="CP037421">
    <property type="protein sequence ID" value="QDT30331.1"/>
    <property type="molecule type" value="Genomic_DNA"/>
</dbReference>
<dbReference type="AlphaFoldDB" id="A0A517QFD7"/>
<gene>
    <name evidence="8" type="ORF">Enr10x_56970</name>
</gene>
<comment type="subcellular location">
    <subcellularLocation>
        <location evidence="1">Cell envelope</location>
    </subcellularLocation>
    <subcellularLocation>
        <location evidence="2">Cell outer membrane</location>
    </subcellularLocation>
    <subcellularLocation>
        <location evidence="3">Secreted</location>
    </subcellularLocation>
</comment>
<keyword evidence="4" id="KW-0964">Secreted</keyword>
<evidence type="ECO:0000256" key="2">
    <source>
        <dbReference type="ARBA" id="ARBA00004442"/>
    </source>
</evidence>
<keyword evidence="5" id="KW-0732">Signal</keyword>
<evidence type="ECO:0000256" key="7">
    <source>
        <dbReference type="ARBA" id="ARBA00023237"/>
    </source>
</evidence>
<evidence type="ECO:0000256" key="1">
    <source>
        <dbReference type="ARBA" id="ARBA00004196"/>
    </source>
</evidence>
<dbReference type="SUPFAM" id="SSF51126">
    <property type="entry name" value="Pectin lyase-like"/>
    <property type="match status" value="1"/>
</dbReference>
<dbReference type="RefSeq" id="WP_145452215.1">
    <property type="nucleotide sequence ID" value="NZ_CP037421.1"/>
</dbReference>
<dbReference type="InterPro" id="IPR012334">
    <property type="entry name" value="Pectin_lyas_fold"/>
</dbReference>
<sequence>METLEERTLLTAFTVMNTDNTGAGSLRAAIEAANANEGADTITFDASLAGQTIVLGDELSISDDLTITGLGADQLTIDGNGDSRIFFIKDASYLTYITVELENLTLTNGKSDDGGAILSYEKLILKDSVLTGNSAKNGGGIYQYNGNLDDATLTVLHSEFIGNEASSYGGGIFAEGVWSLDISSTTFDTNKALSGGAIYNKSGPMTIQESSFSGNQARGSFKTQNYVNSLV</sequence>
<proteinExistence type="predicted"/>
<keyword evidence="7" id="KW-0998">Cell outer membrane</keyword>